<evidence type="ECO:0000313" key="2">
    <source>
        <dbReference type="Proteomes" id="UP001195483"/>
    </source>
</evidence>
<evidence type="ECO:0000313" key="1">
    <source>
        <dbReference type="EMBL" id="KAK3586608.1"/>
    </source>
</evidence>
<proteinExistence type="predicted"/>
<keyword evidence="2" id="KW-1185">Reference proteome</keyword>
<organism evidence="1 2">
    <name type="scientific">Potamilus streckersoni</name>
    <dbReference type="NCBI Taxonomy" id="2493646"/>
    <lineage>
        <taxon>Eukaryota</taxon>
        <taxon>Metazoa</taxon>
        <taxon>Spiralia</taxon>
        <taxon>Lophotrochozoa</taxon>
        <taxon>Mollusca</taxon>
        <taxon>Bivalvia</taxon>
        <taxon>Autobranchia</taxon>
        <taxon>Heteroconchia</taxon>
        <taxon>Palaeoheterodonta</taxon>
        <taxon>Unionida</taxon>
        <taxon>Unionoidea</taxon>
        <taxon>Unionidae</taxon>
        <taxon>Ambleminae</taxon>
        <taxon>Lampsilini</taxon>
        <taxon>Potamilus</taxon>
    </lineage>
</organism>
<accession>A0AAE0S7C1</accession>
<reference evidence="1" key="3">
    <citation type="submission" date="2023-05" db="EMBL/GenBank/DDBJ databases">
        <authorList>
            <person name="Smith C.H."/>
        </authorList>
    </citation>
    <scope>NUCLEOTIDE SEQUENCE</scope>
    <source>
        <strain evidence="1">CHS0354</strain>
        <tissue evidence="1">Mantle</tissue>
    </source>
</reference>
<comment type="caution">
    <text evidence="1">The sequence shown here is derived from an EMBL/GenBank/DDBJ whole genome shotgun (WGS) entry which is preliminary data.</text>
</comment>
<gene>
    <name evidence="1" type="ORF">CHS0354_029489</name>
</gene>
<dbReference type="AlphaFoldDB" id="A0AAE0S7C1"/>
<dbReference type="EMBL" id="JAEAOA010001764">
    <property type="protein sequence ID" value="KAK3586608.1"/>
    <property type="molecule type" value="Genomic_DNA"/>
</dbReference>
<dbReference type="Proteomes" id="UP001195483">
    <property type="component" value="Unassembled WGS sequence"/>
</dbReference>
<protein>
    <submittedName>
        <fullName evidence="1">Uncharacterized protein</fullName>
    </submittedName>
</protein>
<name>A0AAE0S7C1_9BIVA</name>
<sequence length="92" mass="10745">MKELNPGWMTHREEDFKKLLDSFVDQGDYLSYKHSLRDRLQQPILTGMGGIEDPQHSDLYSVTLAPIPMWLFHANVTSFTILQQGRYYTVVK</sequence>
<reference evidence="1" key="2">
    <citation type="journal article" date="2021" name="Genome Biol. Evol.">
        <title>Developing a high-quality reference genome for a parasitic bivalve with doubly uniparental inheritance (Bivalvia: Unionida).</title>
        <authorList>
            <person name="Smith C.H."/>
        </authorList>
    </citation>
    <scope>NUCLEOTIDE SEQUENCE</scope>
    <source>
        <strain evidence="1">CHS0354</strain>
        <tissue evidence="1">Mantle</tissue>
    </source>
</reference>
<reference evidence="1" key="1">
    <citation type="journal article" date="2021" name="Genome Biol. Evol.">
        <title>A High-Quality Reference Genome for a Parasitic Bivalve with Doubly Uniparental Inheritance (Bivalvia: Unionida).</title>
        <authorList>
            <person name="Smith C.H."/>
        </authorList>
    </citation>
    <scope>NUCLEOTIDE SEQUENCE</scope>
    <source>
        <strain evidence="1">CHS0354</strain>
    </source>
</reference>